<feature type="region of interest" description="Disordered" evidence="1">
    <location>
        <begin position="878"/>
        <end position="969"/>
    </location>
</feature>
<feature type="region of interest" description="Disordered" evidence="1">
    <location>
        <begin position="617"/>
        <end position="688"/>
    </location>
</feature>
<protein>
    <submittedName>
        <fullName evidence="3">VHS domain</fullName>
    </submittedName>
</protein>
<dbReference type="Pfam" id="PF00790">
    <property type="entry name" value="VHS"/>
    <property type="match status" value="1"/>
</dbReference>
<dbReference type="GO" id="GO:0007034">
    <property type="term" value="P:vacuolar transport"/>
    <property type="evidence" value="ECO:0007669"/>
    <property type="project" value="UniProtKB-ARBA"/>
</dbReference>
<dbReference type="GO" id="GO:0007015">
    <property type="term" value="P:actin filament organization"/>
    <property type="evidence" value="ECO:0007669"/>
    <property type="project" value="InterPro"/>
</dbReference>
<dbReference type="InterPro" id="IPR008942">
    <property type="entry name" value="ENTH_VHS"/>
</dbReference>
<proteinExistence type="predicted"/>
<organism evidence="3 4">
    <name type="scientific">Rhizoctonia solani</name>
    <dbReference type="NCBI Taxonomy" id="456999"/>
    <lineage>
        <taxon>Eukaryota</taxon>
        <taxon>Fungi</taxon>
        <taxon>Dikarya</taxon>
        <taxon>Basidiomycota</taxon>
        <taxon>Agaricomycotina</taxon>
        <taxon>Agaricomycetes</taxon>
        <taxon>Cantharellales</taxon>
        <taxon>Ceratobasidiaceae</taxon>
        <taxon>Rhizoctonia</taxon>
    </lineage>
</organism>
<feature type="compositionally biased region" description="Polar residues" evidence="1">
    <location>
        <begin position="890"/>
        <end position="900"/>
    </location>
</feature>
<gene>
    <name evidence="3" type="ORF">RHS03_09889</name>
</gene>
<evidence type="ECO:0000313" key="3">
    <source>
        <dbReference type="EMBL" id="KAF8687875.1"/>
    </source>
</evidence>
<name>A0A8H7HHX7_9AGAM</name>
<evidence type="ECO:0000313" key="4">
    <source>
        <dbReference type="Proteomes" id="UP000602905"/>
    </source>
</evidence>
<accession>A0A8H7HHX7</accession>
<reference evidence="3" key="1">
    <citation type="submission" date="2020-09" db="EMBL/GenBank/DDBJ databases">
        <title>Comparative genome analyses of four rice-infecting Rhizoctonia solani isolates reveal extensive enrichment of homogalacturonan modification genes.</title>
        <authorList>
            <person name="Lee D.-Y."/>
            <person name="Jeon J."/>
            <person name="Kim K.-T."/>
            <person name="Cheong K."/>
            <person name="Song H."/>
            <person name="Choi G."/>
            <person name="Ko J."/>
            <person name="Opiyo S.O."/>
            <person name="Zuo S."/>
            <person name="Madhav S."/>
            <person name="Lee Y.-H."/>
            <person name="Wang G.-L."/>
        </authorList>
    </citation>
    <scope>NUCLEOTIDE SEQUENCE</scope>
    <source>
        <strain evidence="3">AG1-IA WGL</strain>
    </source>
</reference>
<dbReference type="AlphaFoldDB" id="A0A8H7HHX7"/>
<evidence type="ECO:0000256" key="1">
    <source>
        <dbReference type="SAM" id="MobiDB-lite"/>
    </source>
</evidence>
<dbReference type="Gene3D" id="1.20.58.160">
    <property type="match status" value="1"/>
</dbReference>
<feature type="compositionally biased region" description="Basic and acidic residues" evidence="1">
    <location>
        <begin position="631"/>
        <end position="683"/>
    </location>
</feature>
<dbReference type="SMART" id="SM00288">
    <property type="entry name" value="VHS"/>
    <property type="match status" value="1"/>
</dbReference>
<feature type="non-terminal residue" evidence="3">
    <location>
        <position position="1"/>
    </location>
</feature>
<dbReference type="GO" id="GO:0006897">
    <property type="term" value="P:endocytosis"/>
    <property type="evidence" value="ECO:0007669"/>
    <property type="project" value="InterPro"/>
</dbReference>
<feature type="compositionally biased region" description="Basic and acidic residues" evidence="1">
    <location>
        <begin position="187"/>
        <end position="199"/>
    </location>
</feature>
<dbReference type="Gene3D" id="3.40.50.1460">
    <property type="match status" value="1"/>
</dbReference>
<dbReference type="EMBL" id="JACYCD010000703">
    <property type="protein sequence ID" value="KAF8687875.1"/>
    <property type="molecule type" value="Genomic_DNA"/>
</dbReference>
<comment type="caution">
    <text evidence="3">The sequence shown here is derived from an EMBL/GenBank/DDBJ whole genome shotgun (WGS) entry which is preliminary data.</text>
</comment>
<dbReference type="PROSITE" id="PS50179">
    <property type="entry name" value="VHS"/>
    <property type="match status" value="1"/>
</dbReference>
<dbReference type="PANTHER" id="PTHR47789">
    <property type="entry name" value="LAS SEVENTEEN-BINDING PROTEIN 5"/>
    <property type="match status" value="1"/>
</dbReference>
<dbReference type="InterPro" id="IPR002014">
    <property type="entry name" value="VHS_dom"/>
</dbReference>
<dbReference type="InterPro" id="IPR038425">
    <property type="entry name" value="GAT_sf"/>
</dbReference>
<feature type="region of interest" description="Disordered" evidence="1">
    <location>
        <begin position="173"/>
        <end position="207"/>
    </location>
</feature>
<dbReference type="InterPro" id="IPR011600">
    <property type="entry name" value="Pept_C14_caspase"/>
</dbReference>
<dbReference type="GO" id="GO:0030479">
    <property type="term" value="C:actin cortical patch"/>
    <property type="evidence" value="ECO:0007669"/>
    <property type="project" value="TreeGrafter"/>
</dbReference>
<dbReference type="OrthoDB" id="10068368at2759"/>
<dbReference type="InterPro" id="IPR045007">
    <property type="entry name" value="LSB5"/>
</dbReference>
<dbReference type="GO" id="GO:0043130">
    <property type="term" value="F:ubiquitin binding"/>
    <property type="evidence" value="ECO:0007669"/>
    <property type="project" value="InterPro"/>
</dbReference>
<feature type="domain" description="VHS" evidence="2">
    <location>
        <begin position="493"/>
        <end position="611"/>
    </location>
</feature>
<feature type="compositionally biased region" description="Polar residues" evidence="1">
    <location>
        <begin position="308"/>
        <end position="322"/>
    </location>
</feature>
<dbReference type="Proteomes" id="UP000602905">
    <property type="component" value="Unassembled WGS sequence"/>
</dbReference>
<evidence type="ECO:0000259" key="2">
    <source>
        <dbReference type="PROSITE" id="PS50179"/>
    </source>
</evidence>
<dbReference type="GO" id="GO:0035091">
    <property type="term" value="F:phosphatidylinositol binding"/>
    <property type="evidence" value="ECO:0007669"/>
    <property type="project" value="InterPro"/>
</dbReference>
<dbReference type="GO" id="GO:0006508">
    <property type="term" value="P:proteolysis"/>
    <property type="evidence" value="ECO:0007669"/>
    <property type="project" value="InterPro"/>
</dbReference>
<feature type="region of interest" description="Disordered" evidence="1">
    <location>
        <begin position="305"/>
        <end position="325"/>
    </location>
</feature>
<dbReference type="Pfam" id="PF00656">
    <property type="entry name" value="Peptidase_C14"/>
    <property type="match status" value="1"/>
</dbReference>
<dbReference type="Gene3D" id="1.25.40.90">
    <property type="match status" value="1"/>
</dbReference>
<dbReference type="CDD" id="cd16980">
    <property type="entry name" value="VHS_Lsb5"/>
    <property type="match status" value="1"/>
</dbReference>
<dbReference type="GO" id="GO:0051666">
    <property type="term" value="P:actin cortical patch localization"/>
    <property type="evidence" value="ECO:0007669"/>
    <property type="project" value="TreeGrafter"/>
</dbReference>
<feature type="region of interest" description="Disordered" evidence="1">
    <location>
        <begin position="799"/>
        <end position="821"/>
    </location>
</feature>
<dbReference type="SUPFAM" id="SSF89009">
    <property type="entry name" value="GAT-like domain"/>
    <property type="match status" value="1"/>
</dbReference>
<dbReference type="InterPro" id="IPR044103">
    <property type="entry name" value="GAT_LSB5"/>
</dbReference>
<dbReference type="SUPFAM" id="SSF48464">
    <property type="entry name" value="ENTH/VHS domain"/>
    <property type="match status" value="1"/>
</dbReference>
<dbReference type="GO" id="GO:0004197">
    <property type="term" value="F:cysteine-type endopeptidase activity"/>
    <property type="evidence" value="ECO:0007669"/>
    <property type="project" value="InterPro"/>
</dbReference>
<dbReference type="CDD" id="cd14232">
    <property type="entry name" value="GAT_LSB5"/>
    <property type="match status" value="1"/>
</dbReference>
<sequence>MDIHPSSRFNVTFTPRAAANQCVIQDPAKRNIVEGYIKKAIEDGDNMTMPSRPAPQGGVQRRALIVGALSSKSDDAKHMYCSKIAPEYEDYLDRELPTLTATATDVKLVHEMLLTFGYESKNIRILCDVCAGNGSSYPTRKNILDSLAWLTSDVTPNAYRYLHFSGHGVHVLSDPNNGKEIQDSDWDPYREPKAKDTERSSSNVTSKSRVSWVTVPKNELKHYNEGIATRKDVSDREHPRDMILDSTLNQCFSTLPEDCIITCTLDANLTPYLPTKVIGDGFRGKITYSSGKASDLHENEHAKIGDISSHSNQITNNSNPAEDTSGVGGTIEAFARLVFQPLNVDPVMVTLHENIPEREKAMNRVKARILSWSASHQRQEAWDHNDGSAGLFTKSFTQACKELRATQSGTFAYKQLYHKANELVSRQREEATHPRPQFVQLWSSLEDDEQDTKAGEGSVTAMATSTLGLAKHALSTLTGEKPHSSITDWIELLSREQYKEDDYDGIPELVESVNLQSGGAVEASRAIRKKLKYGNVHRQLRALTMLKALVENCGPKFQSTFANDQLVDRIKLMSQDPMTDEHVKRKLMSVLASWHRQFKDDPKMHTVSNLYIQCGGGKKPVPSQTPTSPRPHAETLYEQHQRRAEEEARARAERKMKEREAKEEEKRKLKEEKLAAKERERKARSQPARRPFVYEAEKPKILQTIAEASQASTNLVNAVKRVNREQESVTTNADVQECLVTAKTVRKQLIRYIQLAIQKEEIIGTLLDTNERIIAAIQLYDKMSKSPDQDSDEEIRQTLASTAMGDKPQTGTTPGDDRDTELEKLQLRQRARIQREISRSSLRSSLTAGAVGAGAGAVGATALHPDLQDLAWGGASSSNLQAPLQPGGQDATTEAYTNRGSLSDFSDYDSSDEETHRNAAAGSSYNYREATSAPLSSQQADDDEDPFADPFADSNDVGTPGIPERRMQW</sequence>
<dbReference type="PANTHER" id="PTHR47789:SF1">
    <property type="entry name" value="LAS SEVENTEEN-BINDING PROTEIN 5"/>
    <property type="match status" value="1"/>
</dbReference>